<feature type="signal peptide" evidence="1">
    <location>
        <begin position="1"/>
        <end position="23"/>
    </location>
</feature>
<keyword evidence="4" id="KW-1185">Reference proteome</keyword>
<keyword evidence="1" id="KW-0732">Signal</keyword>
<dbReference type="Proteomes" id="UP000620124">
    <property type="component" value="Unassembled WGS sequence"/>
</dbReference>
<protein>
    <recommendedName>
        <fullName evidence="2">DUF6532 domain-containing protein</fullName>
    </recommendedName>
</protein>
<accession>A0A8H7D1D9</accession>
<evidence type="ECO:0000256" key="1">
    <source>
        <dbReference type="SAM" id="SignalP"/>
    </source>
</evidence>
<evidence type="ECO:0000259" key="2">
    <source>
        <dbReference type="Pfam" id="PF20149"/>
    </source>
</evidence>
<feature type="chain" id="PRO_5034286920" description="DUF6532 domain-containing protein" evidence="1">
    <location>
        <begin position="24"/>
        <end position="155"/>
    </location>
</feature>
<name>A0A8H7D1D9_9AGAR</name>
<evidence type="ECO:0000313" key="4">
    <source>
        <dbReference type="Proteomes" id="UP000620124"/>
    </source>
</evidence>
<reference evidence="3" key="1">
    <citation type="submission" date="2020-05" db="EMBL/GenBank/DDBJ databases">
        <title>Mycena genomes resolve the evolution of fungal bioluminescence.</title>
        <authorList>
            <person name="Tsai I.J."/>
        </authorList>
    </citation>
    <scope>NUCLEOTIDE SEQUENCE</scope>
    <source>
        <strain evidence="3">CCC161011</strain>
    </source>
</reference>
<proteinExistence type="predicted"/>
<dbReference type="EMBL" id="JACAZI010000007">
    <property type="protein sequence ID" value="KAF7355842.1"/>
    <property type="molecule type" value="Genomic_DNA"/>
</dbReference>
<feature type="domain" description="DUF6532" evidence="2">
    <location>
        <begin position="7"/>
        <end position="143"/>
    </location>
</feature>
<sequence>MLRGTINAIKLFLFLVEFYPVMASRVGWVRPRMVAVAETDPAMVHVLHRLLNDPLFAAVLSSIPLDRINIQCGDIKRCVVTAVMAMYGLTGLSPAEVKMRVEELLKDHRYIFTVNGAGQMQLSLPFHHRSIKHILKEQMMTSSIFKGRNYEALPC</sequence>
<dbReference type="Pfam" id="PF20149">
    <property type="entry name" value="DUF6532"/>
    <property type="match status" value="1"/>
</dbReference>
<organism evidence="3 4">
    <name type="scientific">Mycena venus</name>
    <dbReference type="NCBI Taxonomy" id="2733690"/>
    <lineage>
        <taxon>Eukaryota</taxon>
        <taxon>Fungi</taxon>
        <taxon>Dikarya</taxon>
        <taxon>Basidiomycota</taxon>
        <taxon>Agaricomycotina</taxon>
        <taxon>Agaricomycetes</taxon>
        <taxon>Agaricomycetidae</taxon>
        <taxon>Agaricales</taxon>
        <taxon>Marasmiineae</taxon>
        <taxon>Mycenaceae</taxon>
        <taxon>Mycena</taxon>
    </lineage>
</organism>
<dbReference type="AlphaFoldDB" id="A0A8H7D1D9"/>
<evidence type="ECO:0000313" key="3">
    <source>
        <dbReference type="EMBL" id="KAF7355842.1"/>
    </source>
</evidence>
<comment type="caution">
    <text evidence="3">The sequence shown here is derived from an EMBL/GenBank/DDBJ whole genome shotgun (WGS) entry which is preliminary data.</text>
</comment>
<gene>
    <name evidence="3" type="ORF">MVEN_00912500</name>
</gene>
<dbReference type="OrthoDB" id="3225557at2759"/>
<dbReference type="InterPro" id="IPR045341">
    <property type="entry name" value="DUF6532"/>
</dbReference>